<evidence type="ECO:0000256" key="7">
    <source>
        <dbReference type="ARBA" id="ARBA00022842"/>
    </source>
</evidence>
<dbReference type="Gene3D" id="3.40.1110.10">
    <property type="entry name" value="Calcium-transporting ATPase, cytoplasmic domain N"/>
    <property type="match status" value="1"/>
</dbReference>
<feature type="transmembrane region" description="Helical" evidence="11">
    <location>
        <begin position="279"/>
        <end position="300"/>
    </location>
</feature>
<feature type="transmembrane region" description="Helical" evidence="11">
    <location>
        <begin position="86"/>
        <end position="103"/>
    </location>
</feature>
<feature type="transmembrane region" description="Helical" evidence="11">
    <location>
        <begin position="872"/>
        <end position="891"/>
    </location>
</feature>
<evidence type="ECO:0000256" key="1">
    <source>
        <dbReference type="ARBA" id="ARBA00004651"/>
    </source>
</evidence>
<dbReference type="AlphaFoldDB" id="A0ABD5ZZP9"/>
<dbReference type="PANTHER" id="PTHR43294">
    <property type="entry name" value="SODIUM/POTASSIUM-TRANSPORTING ATPASE SUBUNIT ALPHA"/>
    <property type="match status" value="1"/>
</dbReference>
<dbReference type="PRINTS" id="PR00119">
    <property type="entry name" value="CATATPASE"/>
</dbReference>
<dbReference type="Gene3D" id="3.40.50.1000">
    <property type="entry name" value="HAD superfamily/HAD-like"/>
    <property type="match status" value="1"/>
</dbReference>
<dbReference type="FunFam" id="3.40.50.1000:FF:000083">
    <property type="entry name" value="Sodium/potassium-transporting ATPase subunit alpha"/>
    <property type="match status" value="1"/>
</dbReference>
<dbReference type="SMART" id="SM00831">
    <property type="entry name" value="Cation_ATPase_N"/>
    <property type="match status" value="1"/>
</dbReference>
<evidence type="ECO:0000256" key="8">
    <source>
        <dbReference type="ARBA" id="ARBA00022967"/>
    </source>
</evidence>
<dbReference type="Proteomes" id="UP001596434">
    <property type="component" value="Unassembled WGS sequence"/>
</dbReference>
<feature type="transmembrane region" description="Helical" evidence="11">
    <location>
        <begin position="694"/>
        <end position="717"/>
    </location>
</feature>
<keyword evidence="14" id="KW-1185">Reference proteome</keyword>
<feature type="transmembrane region" description="Helical" evidence="11">
    <location>
        <begin position="250"/>
        <end position="267"/>
    </location>
</feature>
<evidence type="ECO:0000256" key="11">
    <source>
        <dbReference type="SAM" id="Phobius"/>
    </source>
</evidence>
<dbReference type="InterPro" id="IPR004014">
    <property type="entry name" value="ATPase_P-typ_cation-transptr_N"/>
</dbReference>
<evidence type="ECO:0000313" key="13">
    <source>
        <dbReference type="EMBL" id="MFC7256180.1"/>
    </source>
</evidence>
<keyword evidence="8" id="KW-1278">Translocase</keyword>
<dbReference type="Pfam" id="PF13246">
    <property type="entry name" value="Cation_ATPase"/>
    <property type="match status" value="1"/>
</dbReference>
<protein>
    <submittedName>
        <fullName evidence="13">Cation-translocating P-type ATPase</fullName>
    </submittedName>
</protein>
<comment type="subcellular location">
    <subcellularLocation>
        <location evidence="1">Cell membrane</location>
        <topology evidence="1">Multi-pass membrane protein</topology>
    </subcellularLocation>
</comment>
<dbReference type="InterPro" id="IPR018303">
    <property type="entry name" value="ATPase_P-typ_P_site"/>
</dbReference>
<evidence type="ECO:0000256" key="6">
    <source>
        <dbReference type="ARBA" id="ARBA00022840"/>
    </source>
</evidence>
<dbReference type="InterPro" id="IPR023298">
    <property type="entry name" value="ATPase_P-typ_TM_dom_sf"/>
</dbReference>
<organism evidence="13 14">
    <name type="scientific">Haloplanus litoreus</name>
    <dbReference type="NCBI Taxonomy" id="767515"/>
    <lineage>
        <taxon>Archaea</taxon>
        <taxon>Methanobacteriati</taxon>
        <taxon>Methanobacteriota</taxon>
        <taxon>Stenosarchaea group</taxon>
        <taxon>Halobacteria</taxon>
        <taxon>Halobacteriales</taxon>
        <taxon>Haloferacaceae</taxon>
        <taxon>Haloplanus</taxon>
    </lineage>
</organism>
<dbReference type="GeneID" id="96954561"/>
<feature type="transmembrane region" description="Helical" evidence="11">
    <location>
        <begin position="723"/>
        <end position="746"/>
    </location>
</feature>
<dbReference type="GO" id="GO:0005886">
    <property type="term" value="C:plasma membrane"/>
    <property type="evidence" value="ECO:0007669"/>
    <property type="project" value="UniProtKB-SubCell"/>
</dbReference>
<dbReference type="Pfam" id="PF08282">
    <property type="entry name" value="Hydrolase_3"/>
    <property type="match status" value="1"/>
</dbReference>
<dbReference type="SUPFAM" id="SSF56784">
    <property type="entry name" value="HAD-like"/>
    <property type="match status" value="1"/>
</dbReference>
<dbReference type="InterPro" id="IPR006068">
    <property type="entry name" value="ATPase_P-typ_cation-transptr_C"/>
</dbReference>
<dbReference type="InterPro" id="IPR023214">
    <property type="entry name" value="HAD_sf"/>
</dbReference>
<keyword evidence="6" id="KW-0067">ATP-binding</keyword>
<dbReference type="InterPro" id="IPR036412">
    <property type="entry name" value="HAD-like_sf"/>
</dbReference>
<dbReference type="PANTHER" id="PTHR43294:SF21">
    <property type="entry name" value="CATION TRANSPORTING ATPASE"/>
    <property type="match status" value="1"/>
</dbReference>
<evidence type="ECO:0000256" key="5">
    <source>
        <dbReference type="ARBA" id="ARBA00022741"/>
    </source>
</evidence>
<dbReference type="GO" id="GO:0005524">
    <property type="term" value="F:ATP binding"/>
    <property type="evidence" value="ECO:0007669"/>
    <property type="project" value="UniProtKB-KW"/>
</dbReference>
<dbReference type="SUPFAM" id="SSF81660">
    <property type="entry name" value="Metal cation-transporting ATPase, ATP-binding domain N"/>
    <property type="match status" value="1"/>
</dbReference>
<keyword evidence="5" id="KW-0547">Nucleotide-binding</keyword>
<evidence type="ECO:0000259" key="12">
    <source>
        <dbReference type="SMART" id="SM00831"/>
    </source>
</evidence>
<keyword evidence="10 11" id="KW-0472">Membrane</keyword>
<dbReference type="Pfam" id="PF00690">
    <property type="entry name" value="Cation_ATPase_N"/>
    <property type="match status" value="1"/>
</dbReference>
<evidence type="ECO:0000256" key="10">
    <source>
        <dbReference type="ARBA" id="ARBA00023136"/>
    </source>
</evidence>
<keyword evidence="2" id="KW-1003">Cell membrane</keyword>
<dbReference type="InterPro" id="IPR023299">
    <property type="entry name" value="ATPase_P-typ_cyto_dom_N"/>
</dbReference>
<keyword evidence="4 11" id="KW-0812">Transmembrane</keyword>
<dbReference type="SFLD" id="SFLDG00002">
    <property type="entry name" value="C1.7:_P-type_atpase_like"/>
    <property type="match status" value="1"/>
</dbReference>
<proteinExistence type="predicted"/>
<dbReference type="SFLD" id="SFLDF00027">
    <property type="entry name" value="p-type_atpase"/>
    <property type="match status" value="1"/>
</dbReference>
<dbReference type="PROSITE" id="PS00154">
    <property type="entry name" value="ATPASE_E1_E2"/>
    <property type="match status" value="1"/>
</dbReference>
<dbReference type="PRINTS" id="PR00120">
    <property type="entry name" value="HATPASE"/>
</dbReference>
<accession>A0ABD5ZZP9</accession>
<feature type="domain" description="Cation-transporting P-type ATPase N-terminal" evidence="12">
    <location>
        <begin position="8"/>
        <end position="82"/>
    </location>
</feature>
<dbReference type="SUPFAM" id="SSF81653">
    <property type="entry name" value="Calcium ATPase, transduction domain A"/>
    <property type="match status" value="1"/>
</dbReference>
<dbReference type="InterPro" id="IPR059000">
    <property type="entry name" value="ATPase_P-type_domA"/>
</dbReference>
<dbReference type="InterPro" id="IPR008250">
    <property type="entry name" value="ATPase_P-typ_transduc_dom_A_sf"/>
</dbReference>
<dbReference type="Pfam" id="PF00689">
    <property type="entry name" value="Cation_ATPase_C"/>
    <property type="match status" value="1"/>
</dbReference>
<dbReference type="Pfam" id="PF00122">
    <property type="entry name" value="E1-E2_ATPase"/>
    <property type="match status" value="1"/>
</dbReference>
<dbReference type="RefSeq" id="WP_379704755.1">
    <property type="nucleotide sequence ID" value="NZ_JBHTAT010000001.1"/>
</dbReference>
<keyword evidence="3" id="KW-0597">Phosphoprotein</keyword>
<dbReference type="NCBIfam" id="TIGR01494">
    <property type="entry name" value="ATPase_P-type"/>
    <property type="match status" value="2"/>
</dbReference>
<dbReference type="InterPro" id="IPR001757">
    <property type="entry name" value="P_typ_ATPase"/>
</dbReference>
<evidence type="ECO:0000256" key="4">
    <source>
        <dbReference type="ARBA" id="ARBA00022692"/>
    </source>
</evidence>
<evidence type="ECO:0000313" key="14">
    <source>
        <dbReference type="Proteomes" id="UP001596434"/>
    </source>
</evidence>
<gene>
    <name evidence="13" type="ORF">ACFQKE_12885</name>
</gene>
<dbReference type="SUPFAM" id="SSF81665">
    <property type="entry name" value="Calcium ATPase, transmembrane domain M"/>
    <property type="match status" value="1"/>
</dbReference>
<reference evidence="13 14" key="1">
    <citation type="journal article" date="2019" name="Int. J. Syst. Evol. Microbiol.">
        <title>The Global Catalogue of Microorganisms (GCM) 10K type strain sequencing project: providing services to taxonomists for standard genome sequencing and annotation.</title>
        <authorList>
            <consortium name="The Broad Institute Genomics Platform"/>
            <consortium name="The Broad Institute Genome Sequencing Center for Infectious Disease"/>
            <person name="Wu L."/>
            <person name="Ma J."/>
        </authorList>
    </citation>
    <scope>NUCLEOTIDE SEQUENCE [LARGE SCALE GENOMIC DNA]</scope>
    <source>
        <strain evidence="13 14">GX21</strain>
    </source>
</reference>
<evidence type="ECO:0000256" key="2">
    <source>
        <dbReference type="ARBA" id="ARBA00022475"/>
    </source>
</evidence>
<dbReference type="EMBL" id="JBHTAT010000001">
    <property type="protein sequence ID" value="MFC7256180.1"/>
    <property type="molecule type" value="Genomic_DNA"/>
</dbReference>
<dbReference type="InterPro" id="IPR050510">
    <property type="entry name" value="Cation_transp_ATPase_P-type"/>
</dbReference>
<evidence type="ECO:0000256" key="9">
    <source>
        <dbReference type="ARBA" id="ARBA00022989"/>
    </source>
</evidence>
<feature type="transmembrane region" description="Helical" evidence="11">
    <location>
        <begin position="62"/>
        <end position="80"/>
    </location>
</feature>
<feature type="transmembrane region" description="Helical" evidence="11">
    <location>
        <begin position="771"/>
        <end position="790"/>
    </location>
</feature>
<comment type="caution">
    <text evidence="13">The sequence shown here is derived from an EMBL/GenBank/DDBJ whole genome shotgun (WGS) entry which is preliminary data.</text>
</comment>
<dbReference type="InterPro" id="IPR044492">
    <property type="entry name" value="P_typ_ATPase_HD_dom"/>
</dbReference>
<feature type="transmembrane region" description="Helical" evidence="11">
    <location>
        <begin position="839"/>
        <end position="860"/>
    </location>
</feature>
<evidence type="ECO:0000256" key="3">
    <source>
        <dbReference type="ARBA" id="ARBA00022553"/>
    </source>
</evidence>
<name>A0ABD5ZZP9_9EURY</name>
<dbReference type="Gene3D" id="2.70.150.10">
    <property type="entry name" value="Calcium-transporting ATPase, cytoplasmic transduction domain A"/>
    <property type="match status" value="1"/>
</dbReference>
<keyword evidence="7" id="KW-0460">Magnesium</keyword>
<dbReference type="FunFam" id="2.70.150.10:FF:000160">
    <property type="entry name" value="Sarcoplasmic/endoplasmic reticulum calcium ATPase 1"/>
    <property type="match status" value="1"/>
</dbReference>
<feature type="transmembrane region" description="Helical" evidence="11">
    <location>
        <begin position="802"/>
        <end position="819"/>
    </location>
</feature>
<keyword evidence="9 11" id="KW-1133">Transmembrane helix</keyword>
<dbReference type="SFLD" id="SFLDS00003">
    <property type="entry name" value="Haloacid_Dehalogenase"/>
    <property type="match status" value="1"/>
</dbReference>
<dbReference type="Gene3D" id="1.20.1110.10">
    <property type="entry name" value="Calcium-transporting ATPase, transmembrane domain"/>
    <property type="match status" value="1"/>
</dbReference>
<sequence>MDEHRIQAPWATSSDEIVAHYEVSVDEGLSEGEAERRRERVGPNALREAEQRDWSGVLVDQFKSFIVLLLAVAGVAAFALNENIEGIAIFVVLLINGLIGFVTEMRAIKSMEGLQEMTEIEARVRRGGEVEEVSAENLVPGDVVLLNAGNVVPADLRVIEPSKLQVDESALTGESVPVGKTSDVLGEDVPLAERENMLYKGTSVTRGTAEAIVVSTGMDTELGKISASLQGEIEGKTPLQQKLDDLGRKLVPFLLVVAAIVLVSGWLRGQDLYLMVETAIALAIATIPEGLPVVATLVLARGMWRMADRNALINNLASVETLGSTNIICTDKTGTLTENEMTVAEYELANGSVAVTGTGLDTEGTFQHGGGERDEPRDPAMQEALEVGVLCNNASVTEEDDGTTVAGDPTEAALLIAGLKGGIDRDELLGSMPEAREVSFDPSVKMMATYHDVGGGYKVAVKGAPEAVVESSTRLVTGDGTDPLSEDDKEEWIQKSERMAEDGLRVLALARKDVESTEAPPYEDLSLLGLVAMIDPPREEVKSTIENCLDAGLRIVMVTGDHPGTARNIARSVGLMDSEDDEVIQGSELDDPENLSQNEMERFVNASVFARVAPENKLDLIGIHQAAGSIVAMTGDGVNDAPALKRADIGVAMGQRGTQVAQEASDMILQDDNFTSIYHAIREGRIIFRNIRKFVLYLMSCNLSELLAILIAALLGFPLPLLPLQILFLNVVTDIFPAFALGACGGSKDIMNTPPRESDEPILTRTHWTELGIYGTMIAVATIGAFVIGGGMYADGMGAEEVVTMSFLTLAFAQLWHVFNMRELTSGIVRNEVTENAYVWGALGLSALLVIGTVYLPGVSLALSTAPIGLESWLVVLGMSLLPLGAGQIVLELRRRFGTPNWGTRLEALSFD</sequence>